<evidence type="ECO:0008006" key="3">
    <source>
        <dbReference type="Google" id="ProtNLM"/>
    </source>
</evidence>
<evidence type="ECO:0000313" key="2">
    <source>
        <dbReference type="Proteomes" id="UP000258889"/>
    </source>
</evidence>
<protein>
    <recommendedName>
        <fullName evidence="3">Secreted protein</fullName>
    </recommendedName>
</protein>
<name>A0ABN5NW85_9LEPT</name>
<dbReference type="EMBL" id="CP030144">
    <property type="protein sequence ID" value="AXR64056.1"/>
    <property type="molecule type" value="Genomic_DNA"/>
</dbReference>
<keyword evidence="2" id="KW-1185">Reference proteome</keyword>
<sequence length="70" mass="8359">MRIALIFFARSLSSSRACSEPKARKNSHLYHIPKIRHVFQSKNESFYNVARYPLEFQYNFDKRKLLPSSH</sequence>
<organism evidence="1 2">
    <name type="scientific">Leptospira mayottensis</name>
    <dbReference type="NCBI Taxonomy" id="1137606"/>
    <lineage>
        <taxon>Bacteria</taxon>
        <taxon>Pseudomonadati</taxon>
        <taxon>Spirochaetota</taxon>
        <taxon>Spirochaetia</taxon>
        <taxon>Leptospirales</taxon>
        <taxon>Leptospiraceae</taxon>
        <taxon>Leptospira</taxon>
    </lineage>
</organism>
<dbReference type="Proteomes" id="UP000258889">
    <property type="component" value="Chromosome i"/>
</dbReference>
<proteinExistence type="predicted"/>
<gene>
    <name evidence="1" type="ORF">DQM28_07280</name>
</gene>
<accession>A0ABN5NW85</accession>
<evidence type="ECO:0000313" key="1">
    <source>
        <dbReference type="EMBL" id="AXR64056.1"/>
    </source>
</evidence>
<reference evidence="1 2" key="1">
    <citation type="submission" date="2018-09" db="EMBL/GenBank/DDBJ databases">
        <title>Complete Genome sequences of three Leptospira mayottensis isolates obtained from Tenrecid mammals endemic to the Malagasy region.</title>
        <authorList>
            <person name="Cordonin C."/>
            <person name="Toty C."/>
        </authorList>
    </citation>
    <scope>NUCLEOTIDE SEQUENCE [LARGE SCALE GENOMIC DNA]</scope>
    <source>
        <strain evidence="1 2">MDI222</strain>
    </source>
</reference>